<reference evidence="1" key="1">
    <citation type="submission" date="2009-08" db="EMBL/GenBank/DDBJ databases">
        <authorList>
            <person name="Weinstock G."/>
            <person name="Sodergren E."/>
            <person name="Clifton S."/>
            <person name="Fulton L."/>
            <person name="Fulton B."/>
            <person name="Courtney L."/>
            <person name="Fronick C."/>
            <person name="Harrison M."/>
            <person name="Strong C."/>
            <person name="Farmer C."/>
            <person name="Delahaunty K."/>
            <person name="Markovic C."/>
            <person name="Hall O."/>
            <person name="Minx P."/>
            <person name="Tomlinson C."/>
            <person name="Mitreva M."/>
            <person name="Nelson J."/>
            <person name="Hou S."/>
            <person name="Wollam A."/>
            <person name="Pepin K.H."/>
            <person name="Johnson M."/>
            <person name="Bhonagiri V."/>
            <person name="Nash W.E."/>
            <person name="Warren W."/>
            <person name="Chinwalla A."/>
            <person name="Mardis E.R."/>
            <person name="Wilson R.K."/>
        </authorList>
    </citation>
    <scope>NUCLEOTIDE SEQUENCE [LARGE SCALE GENOMIC DNA]</scope>
    <source>
        <strain evidence="1">A2-165</strain>
    </source>
</reference>
<comment type="caution">
    <text evidence="1">The sequence shown here is derived from an EMBL/GenBank/DDBJ whole genome shotgun (WGS) entry which is preliminary data.</text>
</comment>
<sequence>MLSLLNNFTANTEKTHQKQQTCQKRVCCFSFMHNFPRFFRPIFWQWILGAVYGTFHRDFV</sequence>
<dbReference type="HOGENOM" id="CLU_2934664_0_0_9"/>
<protein>
    <submittedName>
        <fullName evidence="1">Uncharacterized protein</fullName>
    </submittedName>
</protein>
<keyword evidence="2" id="KW-1185">Reference proteome</keyword>
<gene>
    <name evidence="1" type="ORF">FAEPRAA2165_00226</name>
</gene>
<dbReference type="AlphaFoldDB" id="C7H1T6"/>
<evidence type="ECO:0000313" key="1">
    <source>
        <dbReference type="EMBL" id="EEU98296.1"/>
    </source>
</evidence>
<evidence type="ECO:0000313" key="2">
    <source>
        <dbReference type="Proteomes" id="UP000004619"/>
    </source>
</evidence>
<organism evidence="1 2">
    <name type="scientific">Faecalibacterium duncaniae (strain DSM 17677 / JCM 31915 / A2-165)</name>
    <name type="common">Faecalibacterium prausnitzii</name>
    <dbReference type="NCBI Taxonomy" id="411483"/>
    <lineage>
        <taxon>Bacteria</taxon>
        <taxon>Bacillati</taxon>
        <taxon>Bacillota</taxon>
        <taxon>Clostridia</taxon>
        <taxon>Eubacteriales</taxon>
        <taxon>Oscillospiraceae</taxon>
        <taxon>Faecalibacterium</taxon>
    </lineage>
</organism>
<dbReference type="STRING" id="411483.FAEPRAA2165_00226"/>
<name>C7H1T6_FAED2</name>
<accession>C7H1T6</accession>
<dbReference type="EMBL" id="ACOP02000003">
    <property type="protein sequence ID" value="EEU98296.1"/>
    <property type="molecule type" value="Genomic_DNA"/>
</dbReference>
<dbReference type="Proteomes" id="UP000004619">
    <property type="component" value="Unassembled WGS sequence"/>
</dbReference>
<proteinExistence type="predicted"/>